<reference evidence="1 2" key="1">
    <citation type="submission" date="2018-08" db="EMBL/GenBank/DDBJ databases">
        <title>Draft genome of the lignicolous fungus Coniochaeta pulveracea.</title>
        <authorList>
            <person name="Borstlap C.J."/>
            <person name="De Witt R.N."/>
            <person name="Botha A."/>
            <person name="Volschenk H."/>
        </authorList>
    </citation>
    <scope>NUCLEOTIDE SEQUENCE [LARGE SCALE GENOMIC DNA]</scope>
    <source>
        <strain evidence="1 2">CAB683</strain>
    </source>
</reference>
<dbReference type="EMBL" id="QVQW01000001">
    <property type="protein sequence ID" value="RKU49675.1"/>
    <property type="molecule type" value="Genomic_DNA"/>
</dbReference>
<gene>
    <name evidence="1" type="ORF">DL546_009789</name>
</gene>
<dbReference type="OrthoDB" id="3944545at2759"/>
<evidence type="ECO:0000313" key="1">
    <source>
        <dbReference type="EMBL" id="RKU49675.1"/>
    </source>
</evidence>
<protein>
    <submittedName>
        <fullName evidence="1">Uncharacterized protein</fullName>
    </submittedName>
</protein>
<comment type="caution">
    <text evidence="1">The sequence shown here is derived from an EMBL/GenBank/DDBJ whole genome shotgun (WGS) entry which is preliminary data.</text>
</comment>
<sequence length="274" mass="31187">MADQIPPTAAASVLQTNGPFPSFEELVDAGESLRISPDARLRWALNEPFPQAISVMPELLVDPDTTVFEPYYQENDNPGVKEPSWHPISQSPLTVSKISSVTIRVDPLDDWNHYYMETHRQHAEPDVQYDPAQVLFGPLPDPQDEYERASGDKNLLRCCGQNRPRGKGTNHLVIRPRSGNYLTIHDFVSTVHPYLLSRRDDILAALGNKMGREHPDPPDTKLMVVWCGREPNALTVDNEKEWLGIFGKRKKRIKAERNPELEENFQRYYASICS</sequence>
<dbReference type="AlphaFoldDB" id="A0A420YPE2"/>
<dbReference type="Proteomes" id="UP000275385">
    <property type="component" value="Unassembled WGS sequence"/>
</dbReference>
<accession>A0A420YPE2</accession>
<keyword evidence="2" id="KW-1185">Reference proteome</keyword>
<dbReference type="STRING" id="177199.A0A420YPE2"/>
<proteinExistence type="predicted"/>
<name>A0A420YPE2_9PEZI</name>
<organism evidence="1 2">
    <name type="scientific">Coniochaeta pulveracea</name>
    <dbReference type="NCBI Taxonomy" id="177199"/>
    <lineage>
        <taxon>Eukaryota</taxon>
        <taxon>Fungi</taxon>
        <taxon>Dikarya</taxon>
        <taxon>Ascomycota</taxon>
        <taxon>Pezizomycotina</taxon>
        <taxon>Sordariomycetes</taxon>
        <taxon>Sordariomycetidae</taxon>
        <taxon>Coniochaetales</taxon>
        <taxon>Coniochaetaceae</taxon>
        <taxon>Coniochaeta</taxon>
    </lineage>
</organism>
<evidence type="ECO:0000313" key="2">
    <source>
        <dbReference type="Proteomes" id="UP000275385"/>
    </source>
</evidence>